<evidence type="ECO:0000313" key="7">
    <source>
        <dbReference type="Proteomes" id="UP000603352"/>
    </source>
</evidence>
<evidence type="ECO:0000256" key="1">
    <source>
        <dbReference type="ARBA" id="ARBA00004141"/>
    </source>
</evidence>
<keyword evidence="3 5" id="KW-1133">Transmembrane helix</keyword>
<comment type="subcellular location">
    <subcellularLocation>
        <location evidence="1">Membrane</location>
        <topology evidence="1">Multi-pass membrane protein</topology>
    </subcellularLocation>
</comment>
<evidence type="ECO:0000256" key="4">
    <source>
        <dbReference type="ARBA" id="ARBA00023136"/>
    </source>
</evidence>
<keyword evidence="2 5" id="KW-0812">Transmembrane</keyword>
<gene>
    <name evidence="6" type="ORF">GCM10011505_13910</name>
</gene>
<keyword evidence="6" id="KW-0378">Hydrolase</keyword>
<evidence type="ECO:0000256" key="3">
    <source>
        <dbReference type="ARBA" id="ARBA00022989"/>
    </source>
</evidence>
<evidence type="ECO:0000256" key="5">
    <source>
        <dbReference type="SAM" id="Phobius"/>
    </source>
</evidence>
<protein>
    <submittedName>
        <fullName evidence="6">Murein hydrolase effector protein LrgB</fullName>
    </submittedName>
</protein>
<accession>A0ABQ1IE17</accession>
<feature type="transmembrane region" description="Helical" evidence="5">
    <location>
        <begin position="208"/>
        <end position="230"/>
    </location>
</feature>
<reference evidence="7" key="1">
    <citation type="journal article" date="2019" name="Int. J. Syst. Evol. Microbiol.">
        <title>The Global Catalogue of Microorganisms (GCM) 10K type strain sequencing project: providing services to taxonomists for standard genome sequencing and annotation.</title>
        <authorList>
            <consortium name="The Broad Institute Genomics Platform"/>
            <consortium name="The Broad Institute Genome Sequencing Center for Infectious Disease"/>
            <person name="Wu L."/>
            <person name="Ma J."/>
        </authorList>
    </citation>
    <scope>NUCLEOTIDE SEQUENCE [LARGE SCALE GENOMIC DNA]</scope>
    <source>
        <strain evidence="7">CGMCC 1.10188</strain>
    </source>
</reference>
<dbReference type="Proteomes" id="UP000603352">
    <property type="component" value="Unassembled WGS sequence"/>
</dbReference>
<dbReference type="EMBL" id="BMDZ01000011">
    <property type="protein sequence ID" value="GGB33709.1"/>
    <property type="molecule type" value="Genomic_DNA"/>
</dbReference>
<evidence type="ECO:0000313" key="6">
    <source>
        <dbReference type="EMBL" id="GGB33709.1"/>
    </source>
</evidence>
<dbReference type="Pfam" id="PF04172">
    <property type="entry name" value="LrgB"/>
    <property type="match status" value="1"/>
</dbReference>
<sequence length="233" mass="24374">MTLPDDPATLLFWPAATIGFYIGARALNRLHPAWYTSPLLVTPALLIGLATLLRAGYGDYSRGSHWLTLMIGPATVAFALPIYERRAVIRRHWPVLALGVAIGSSIAMASAWVMADLLGLSDQLARSLMPRSVTMPFAMAVSDDIGGLPDLTAVFVILTGVCGAAIGEVMLNWLPLRSALARGALFGMGAHGAGVAKAHQLGTEEGSIAGLVMVLAGLFNVLMAPVLAAVMSA</sequence>
<evidence type="ECO:0000256" key="2">
    <source>
        <dbReference type="ARBA" id="ARBA00022692"/>
    </source>
</evidence>
<keyword evidence="7" id="KW-1185">Reference proteome</keyword>
<feature type="transmembrane region" description="Helical" evidence="5">
    <location>
        <begin position="151"/>
        <end position="171"/>
    </location>
</feature>
<dbReference type="PANTHER" id="PTHR30249">
    <property type="entry name" value="PUTATIVE SEROTONIN TRANSPORTER"/>
    <property type="match status" value="1"/>
</dbReference>
<dbReference type="RefSeq" id="WP_188576136.1">
    <property type="nucleotide sequence ID" value="NZ_BMDZ01000011.1"/>
</dbReference>
<feature type="transmembrane region" description="Helical" evidence="5">
    <location>
        <begin position="39"/>
        <end position="57"/>
    </location>
</feature>
<organism evidence="6 7">
    <name type="scientific">Tistrella bauzanensis</name>
    <dbReference type="NCBI Taxonomy" id="657419"/>
    <lineage>
        <taxon>Bacteria</taxon>
        <taxon>Pseudomonadati</taxon>
        <taxon>Pseudomonadota</taxon>
        <taxon>Alphaproteobacteria</taxon>
        <taxon>Geminicoccales</taxon>
        <taxon>Geminicoccaceae</taxon>
        <taxon>Tistrella</taxon>
    </lineage>
</organism>
<proteinExistence type="predicted"/>
<keyword evidence="4 5" id="KW-0472">Membrane</keyword>
<feature type="transmembrane region" description="Helical" evidence="5">
    <location>
        <begin position="95"/>
        <end position="115"/>
    </location>
</feature>
<name>A0ABQ1IE17_9PROT</name>
<dbReference type="GO" id="GO:0016787">
    <property type="term" value="F:hydrolase activity"/>
    <property type="evidence" value="ECO:0007669"/>
    <property type="project" value="UniProtKB-KW"/>
</dbReference>
<comment type="caution">
    <text evidence="6">The sequence shown here is derived from an EMBL/GenBank/DDBJ whole genome shotgun (WGS) entry which is preliminary data.</text>
</comment>
<feature type="transmembrane region" description="Helical" evidence="5">
    <location>
        <begin position="63"/>
        <end position="83"/>
    </location>
</feature>
<dbReference type="InterPro" id="IPR007300">
    <property type="entry name" value="CidB/LrgB"/>
</dbReference>
<dbReference type="PANTHER" id="PTHR30249:SF16">
    <property type="entry name" value="INNER MEMBRANE PROTEIN"/>
    <property type="match status" value="1"/>
</dbReference>
<feature type="transmembrane region" description="Helical" evidence="5">
    <location>
        <begin position="12"/>
        <end position="27"/>
    </location>
</feature>